<accession>A0A2W1NN43</accession>
<dbReference type="CDD" id="cd00754">
    <property type="entry name" value="Ubl_MoaD"/>
    <property type="match status" value="1"/>
</dbReference>
<dbReference type="GO" id="GO:0006777">
    <property type="term" value="P:Mo-molybdopterin cofactor biosynthetic process"/>
    <property type="evidence" value="ECO:0007669"/>
    <property type="project" value="InterPro"/>
</dbReference>
<dbReference type="Gene3D" id="3.10.20.30">
    <property type="match status" value="1"/>
</dbReference>
<proteinExistence type="inferred from homology"/>
<sequence length="76" mass="8533">MKVLYFGIISEITGKEAEKLTGEYLNVNELIKDLSSRYKRLQNVLFQVSINQKVVPLTHPIAMEDEIAILPPFAGG</sequence>
<dbReference type="GO" id="GO:0000166">
    <property type="term" value="F:nucleotide binding"/>
    <property type="evidence" value="ECO:0007669"/>
    <property type="project" value="UniProtKB-KW"/>
</dbReference>
<keyword evidence="5" id="KW-1185">Reference proteome</keyword>
<dbReference type="Pfam" id="PF02597">
    <property type="entry name" value="ThiS"/>
    <property type="match status" value="1"/>
</dbReference>
<keyword evidence="1" id="KW-0547">Nucleotide-binding</keyword>
<evidence type="ECO:0000313" key="5">
    <source>
        <dbReference type="Proteomes" id="UP000249248"/>
    </source>
</evidence>
<dbReference type="InterPro" id="IPR044672">
    <property type="entry name" value="MOCS2A"/>
</dbReference>
<dbReference type="OrthoDB" id="1191081at2"/>
<dbReference type="InterPro" id="IPR012675">
    <property type="entry name" value="Beta-grasp_dom_sf"/>
</dbReference>
<dbReference type="InterPro" id="IPR003749">
    <property type="entry name" value="ThiS/MoaD-like"/>
</dbReference>
<dbReference type="RefSeq" id="WP_111063226.1">
    <property type="nucleotide sequence ID" value="NZ_JBHUCU010000032.1"/>
</dbReference>
<evidence type="ECO:0000256" key="1">
    <source>
        <dbReference type="ARBA" id="ARBA00022741"/>
    </source>
</evidence>
<gene>
    <name evidence="4" type="ORF">DNU06_10185</name>
</gene>
<dbReference type="GO" id="GO:1990133">
    <property type="term" value="C:molybdopterin adenylyltransferase complex"/>
    <property type="evidence" value="ECO:0007669"/>
    <property type="project" value="TreeGrafter"/>
</dbReference>
<dbReference type="Proteomes" id="UP000249248">
    <property type="component" value="Unassembled WGS sequence"/>
</dbReference>
<dbReference type="PANTHER" id="PTHR33359:SF1">
    <property type="entry name" value="MOLYBDOPTERIN SYNTHASE SULFUR CARRIER SUBUNIT"/>
    <property type="match status" value="1"/>
</dbReference>
<evidence type="ECO:0000256" key="2">
    <source>
        <dbReference type="ARBA" id="ARBA00024200"/>
    </source>
</evidence>
<comment type="caution">
    <text evidence="4">The sequence shown here is derived from an EMBL/GenBank/DDBJ whole genome shotgun (WGS) entry which is preliminary data.</text>
</comment>
<dbReference type="SUPFAM" id="SSF54285">
    <property type="entry name" value="MoaD/ThiS"/>
    <property type="match status" value="1"/>
</dbReference>
<dbReference type="InterPro" id="IPR016155">
    <property type="entry name" value="Mopterin_synth/thiamin_S_b"/>
</dbReference>
<dbReference type="AlphaFoldDB" id="A0A2W1NN43"/>
<comment type="similarity">
    <text evidence="2">Belongs to the MoaD family.</text>
</comment>
<reference evidence="4 5" key="1">
    <citation type="submission" date="2018-06" db="EMBL/GenBank/DDBJ databases">
        <title>The draft genome sequence of Crocinitomix sp. SM1701.</title>
        <authorList>
            <person name="Zhang X."/>
        </authorList>
    </citation>
    <scope>NUCLEOTIDE SEQUENCE [LARGE SCALE GENOMIC DNA]</scope>
    <source>
        <strain evidence="4 5">SM1701</strain>
    </source>
</reference>
<evidence type="ECO:0000313" key="4">
    <source>
        <dbReference type="EMBL" id="PZE17102.1"/>
    </source>
</evidence>
<evidence type="ECO:0000256" key="3">
    <source>
        <dbReference type="ARBA" id="ARBA00024247"/>
    </source>
</evidence>
<protein>
    <recommendedName>
        <fullName evidence="3">Molybdopterin synthase sulfur carrier subunit</fullName>
    </recommendedName>
</protein>
<name>A0A2W1NN43_9FLAO</name>
<dbReference type="PANTHER" id="PTHR33359">
    <property type="entry name" value="MOLYBDOPTERIN SYNTHASE SULFUR CARRIER SUBUNIT"/>
    <property type="match status" value="1"/>
</dbReference>
<organism evidence="4 5">
    <name type="scientific">Putridiphycobacter roseus</name>
    <dbReference type="NCBI Taxonomy" id="2219161"/>
    <lineage>
        <taxon>Bacteria</taxon>
        <taxon>Pseudomonadati</taxon>
        <taxon>Bacteroidota</taxon>
        <taxon>Flavobacteriia</taxon>
        <taxon>Flavobacteriales</taxon>
        <taxon>Crocinitomicaceae</taxon>
        <taxon>Putridiphycobacter</taxon>
    </lineage>
</organism>
<dbReference type="EMBL" id="QKSB01000005">
    <property type="protein sequence ID" value="PZE17102.1"/>
    <property type="molecule type" value="Genomic_DNA"/>
</dbReference>